<feature type="compositionally biased region" description="Polar residues" evidence="1">
    <location>
        <begin position="304"/>
        <end position="332"/>
    </location>
</feature>
<keyword evidence="4" id="KW-1185">Reference proteome</keyword>
<proteinExistence type="predicted"/>
<comment type="caution">
    <text evidence="3">The sequence shown here is derived from an EMBL/GenBank/DDBJ whole genome shotgun (WGS) entry which is preliminary data.</text>
</comment>
<dbReference type="Pfam" id="PF01926">
    <property type="entry name" value="MMR_HSR1"/>
    <property type="match status" value="1"/>
</dbReference>
<dbReference type="AlphaFoldDB" id="A0A816CI57"/>
<protein>
    <recommendedName>
        <fullName evidence="2">G domain-containing protein</fullName>
    </recommendedName>
</protein>
<dbReference type="InterPro" id="IPR027417">
    <property type="entry name" value="P-loop_NTPase"/>
</dbReference>
<feature type="compositionally biased region" description="Polar residues" evidence="1">
    <location>
        <begin position="268"/>
        <end position="277"/>
    </location>
</feature>
<dbReference type="GO" id="GO:0005525">
    <property type="term" value="F:GTP binding"/>
    <property type="evidence" value="ECO:0007669"/>
    <property type="project" value="InterPro"/>
</dbReference>
<gene>
    <name evidence="3" type="ORF">XAT740_LOCUS50196</name>
</gene>
<evidence type="ECO:0000259" key="2">
    <source>
        <dbReference type="Pfam" id="PF01926"/>
    </source>
</evidence>
<dbReference type="Gene3D" id="3.40.50.300">
    <property type="entry name" value="P-loop containing nucleotide triphosphate hydrolases"/>
    <property type="match status" value="1"/>
</dbReference>
<evidence type="ECO:0000313" key="4">
    <source>
        <dbReference type="Proteomes" id="UP000663828"/>
    </source>
</evidence>
<organism evidence="3 4">
    <name type="scientific">Adineta ricciae</name>
    <name type="common">Rotifer</name>
    <dbReference type="NCBI Taxonomy" id="249248"/>
    <lineage>
        <taxon>Eukaryota</taxon>
        <taxon>Metazoa</taxon>
        <taxon>Spiralia</taxon>
        <taxon>Gnathifera</taxon>
        <taxon>Rotifera</taxon>
        <taxon>Eurotatoria</taxon>
        <taxon>Bdelloidea</taxon>
        <taxon>Adinetida</taxon>
        <taxon>Adinetidae</taxon>
        <taxon>Adineta</taxon>
    </lineage>
</organism>
<dbReference type="SUPFAM" id="SSF52540">
    <property type="entry name" value="P-loop containing nucleoside triphosphate hydrolases"/>
    <property type="match status" value="1"/>
</dbReference>
<dbReference type="CDD" id="cd00882">
    <property type="entry name" value="Ras_like_GTPase"/>
    <property type="match status" value="1"/>
</dbReference>
<reference evidence="3" key="1">
    <citation type="submission" date="2021-02" db="EMBL/GenBank/DDBJ databases">
        <authorList>
            <person name="Nowell W R."/>
        </authorList>
    </citation>
    <scope>NUCLEOTIDE SEQUENCE</scope>
</reference>
<dbReference type="Proteomes" id="UP000663828">
    <property type="component" value="Unassembled WGS sequence"/>
</dbReference>
<evidence type="ECO:0000313" key="3">
    <source>
        <dbReference type="EMBL" id="CAF1620637.1"/>
    </source>
</evidence>
<evidence type="ECO:0000256" key="1">
    <source>
        <dbReference type="SAM" id="MobiDB-lite"/>
    </source>
</evidence>
<dbReference type="InterPro" id="IPR006073">
    <property type="entry name" value="GTP-bd"/>
</dbReference>
<feature type="domain" description="G" evidence="2">
    <location>
        <begin position="10"/>
        <end position="87"/>
    </location>
</feature>
<name>A0A816CI57_ADIRI</name>
<feature type="region of interest" description="Disordered" evidence="1">
    <location>
        <begin position="267"/>
        <end position="347"/>
    </location>
</feature>
<dbReference type="EMBL" id="CAJNOR010007628">
    <property type="protein sequence ID" value="CAF1620637.1"/>
    <property type="molecule type" value="Genomic_DNA"/>
</dbReference>
<accession>A0A816CI57</accession>
<feature type="compositionally biased region" description="Low complexity" evidence="1">
    <location>
        <begin position="283"/>
        <end position="293"/>
    </location>
</feature>
<sequence>MTETHIVINIVLCGAPRVGKSSLINAICRQELSEQNTSLDSCTEHLIKYEMEYMKNDRLYKTTFWDLPGIESWNENDVRSRMNNLIETTKPLCMIYCASPGSFAKLNHVEWFVSQCARQNIFCALVCTNMWTNRNRQTVLNEFKNILQKVHPDIQPFEEKKIIYFGQFGLCTMVNSVTYVDDDIGIRKDPSGVDELILGIAKSLDQQNRCTWLQAMNRDDLFWSRMTFEAKNSSTMSQEMTINGNMKDKQSSFSKDFSQAMGFEKNADCSSHGSNSWECDPPSSSNSESQENNVINDNPDDSLIETSGQNGNSSNETTLPEKTSNNQVNLSSFKDESRIDSISSTHGSYFDECARSHELTMS</sequence>